<evidence type="ECO:0000256" key="1">
    <source>
        <dbReference type="SAM" id="MobiDB-lite"/>
    </source>
</evidence>
<sequence>NTVLSKVQAVIKHNSNFQELLWQRLCPCLISWLGEPKLEKVSGSQRSSLTESVRSTGKSTCSSNITQASAKV</sequence>
<feature type="non-terminal residue" evidence="2">
    <location>
        <position position="72"/>
    </location>
</feature>
<organism evidence="2">
    <name type="scientific">Arion vulgaris</name>
    <dbReference type="NCBI Taxonomy" id="1028688"/>
    <lineage>
        <taxon>Eukaryota</taxon>
        <taxon>Metazoa</taxon>
        <taxon>Spiralia</taxon>
        <taxon>Lophotrochozoa</taxon>
        <taxon>Mollusca</taxon>
        <taxon>Gastropoda</taxon>
        <taxon>Heterobranchia</taxon>
        <taxon>Euthyneura</taxon>
        <taxon>Panpulmonata</taxon>
        <taxon>Eupulmonata</taxon>
        <taxon>Stylommatophora</taxon>
        <taxon>Helicina</taxon>
        <taxon>Arionoidea</taxon>
        <taxon>Arionidae</taxon>
        <taxon>Arion</taxon>
    </lineage>
</organism>
<gene>
    <name evidence="2" type="primary">ORF28535</name>
</gene>
<feature type="compositionally biased region" description="Polar residues" evidence="1">
    <location>
        <begin position="42"/>
        <end position="72"/>
    </location>
</feature>
<dbReference type="EMBL" id="HACG01009928">
    <property type="protein sequence ID" value="CEK56793.1"/>
    <property type="molecule type" value="Transcribed_RNA"/>
</dbReference>
<protein>
    <submittedName>
        <fullName evidence="2">Uncharacterized protein</fullName>
    </submittedName>
</protein>
<proteinExistence type="predicted"/>
<evidence type="ECO:0000313" key="2">
    <source>
        <dbReference type="EMBL" id="CEK56793.1"/>
    </source>
</evidence>
<feature type="region of interest" description="Disordered" evidence="1">
    <location>
        <begin position="41"/>
        <end position="72"/>
    </location>
</feature>
<dbReference type="AlphaFoldDB" id="A0A0B6YKQ1"/>
<name>A0A0B6YKQ1_9EUPU</name>
<accession>A0A0B6YKQ1</accession>
<reference evidence="2" key="1">
    <citation type="submission" date="2014-12" db="EMBL/GenBank/DDBJ databases">
        <title>Insight into the proteome of Arion vulgaris.</title>
        <authorList>
            <person name="Aradska J."/>
            <person name="Bulat T."/>
            <person name="Smidak R."/>
            <person name="Sarate P."/>
            <person name="Gangsoo J."/>
            <person name="Sialana F."/>
            <person name="Bilban M."/>
            <person name="Lubec G."/>
        </authorList>
    </citation>
    <scope>NUCLEOTIDE SEQUENCE</scope>
    <source>
        <tissue evidence="2">Skin</tissue>
    </source>
</reference>
<feature type="non-terminal residue" evidence="2">
    <location>
        <position position="1"/>
    </location>
</feature>